<reference evidence="7 8" key="1">
    <citation type="submission" date="2024-05" db="EMBL/GenBank/DDBJ databases">
        <title>A draft genome resource for the thread blight pathogen Marasmius tenuissimus strain MS-2.</title>
        <authorList>
            <person name="Yulfo-Soto G.E."/>
            <person name="Baruah I.K."/>
            <person name="Amoako-Attah I."/>
            <person name="Bukari Y."/>
            <person name="Meinhardt L.W."/>
            <person name="Bailey B.A."/>
            <person name="Cohen S.P."/>
        </authorList>
    </citation>
    <scope>NUCLEOTIDE SEQUENCE [LARGE SCALE GENOMIC DNA]</scope>
    <source>
        <strain evidence="7 8">MS-2</strain>
    </source>
</reference>
<evidence type="ECO:0000256" key="5">
    <source>
        <dbReference type="ARBA" id="ARBA00023136"/>
    </source>
</evidence>
<dbReference type="EMBL" id="JBBXMP010000041">
    <property type="protein sequence ID" value="KAL0065922.1"/>
    <property type="molecule type" value="Genomic_DNA"/>
</dbReference>
<accession>A0ABR3A045</accession>
<evidence type="ECO:0000256" key="2">
    <source>
        <dbReference type="ARBA" id="ARBA00022448"/>
    </source>
</evidence>
<dbReference type="PANTHER" id="PTHR23501:SF191">
    <property type="entry name" value="VACUOLAR BASIC AMINO ACID TRANSPORTER 4"/>
    <property type="match status" value="1"/>
</dbReference>
<organism evidence="7 8">
    <name type="scientific">Marasmius tenuissimus</name>
    <dbReference type="NCBI Taxonomy" id="585030"/>
    <lineage>
        <taxon>Eukaryota</taxon>
        <taxon>Fungi</taxon>
        <taxon>Dikarya</taxon>
        <taxon>Basidiomycota</taxon>
        <taxon>Agaricomycotina</taxon>
        <taxon>Agaricomycetes</taxon>
        <taxon>Agaricomycetidae</taxon>
        <taxon>Agaricales</taxon>
        <taxon>Marasmiineae</taxon>
        <taxon>Marasmiaceae</taxon>
        <taxon>Marasmius</taxon>
    </lineage>
</organism>
<evidence type="ECO:0000313" key="7">
    <source>
        <dbReference type="EMBL" id="KAL0065922.1"/>
    </source>
</evidence>
<comment type="subcellular location">
    <subcellularLocation>
        <location evidence="1">Endomembrane system</location>
        <topology evidence="1">Multi-pass membrane protein</topology>
    </subcellularLocation>
</comment>
<evidence type="ECO:0000256" key="4">
    <source>
        <dbReference type="ARBA" id="ARBA00022989"/>
    </source>
</evidence>
<keyword evidence="2" id="KW-0813">Transport</keyword>
<evidence type="ECO:0000256" key="1">
    <source>
        <dbReference type="ARBA" id="ARBA00004127"/>
    </source>
</evidence>
<comment type="caution">
    <text evidence="7">The sequence shown here is derived from an EMBL/GenBank/DDBJ whole genome shotgun (WGS) entry which is preliminary data.</text>
</comment>
<evidence type="ECO:0000256" key="6">
    <source>
        <dbReference type="SAM" id="MobiDB-lite"/>
    </source>
</evidence>
<evidence type="ECO:0000256" key="3">
    <source>
        <dbReference type="ARBA" id="ARBA00022692"/>
    </source>
</evidence>
<feature type="compositionally biased region" description="Low complexity" evidence="6">
    <location>
        <begin position="132"/>
        <end position="148"/>
    </location>
</feature>
<sequence length="229" mass="24491">MLITLLAYTPESHMAVATGFGQLFRGIGQVGGVAIASAIFQSRLDSELRQRINVPNAEEIIQRIRQNARLVGTLPPDIQRHARDSYAASLKDVFIFASCSTLLAFLVRLPIPEADLDKRPRSNSNPAPPSVQPVAAAATTAPQSLAAPIAEANTSPASSGTATPDDVDSDLDDDNDNERSAFTYGTLPRARPIMRPRRRISTFESTEGGMDLESSRVGGSARGSQAFSI</sequence>
<dbReference type="Proteomes" id="UP001437256">
    <property type="component" value="Unassembled WGS sequence"/>
</dbReference>
<evidence type="ECO:0000313" key="8">
    <source>
        <dbReference type="Proteomes" id="UP001437256"/>
    </source>
</evidence>
<keyword evidence="4" id="KW-1133">Transmembrane helix</keyword>
<feature type="compositionally biased region" description="Polar residues" evidence="6">
    <location>
        <begin position="152"/>
        <end position="162"/>
    </location>
</feature>
<dbReference type="PANTHER" id="PTHR23501">
    <property type="entry name" value="MAJOR FACILITATOR SUPERFAMILY"/>
    <property type="match status" value="1"/>
</dbReference>
<proteinExistence type="predicted"/>
<protein>
    <submittedName>
        <fullName evidence="7">Uncharacterized protein</fullName>
    </submittedName>
</protein>
<gene>
    <name evidence="7" type="ORF">AAF712_007048</name>
</gene>
<feature type="region of interest" description="Disordered" evidence="6">
    <location>
        <begin position="117"/>
        <end position="229"/>
    </location>
</feature>
<name>A0ABR3A045_9AGAR</name>
<keyword evidence="3" id="KW-0812">Transmembrane</keyword>
<keyword evidence="5" id="KW-0472">Membrane</keyword>
<feature type="compositionally biased region" description="Acidic residues" evidence="6">
    <location>
        <begin position="165"/>
        <end position="176"/>
    </location>
</feature>
<keyword evidence="8" id="KW-1185">Reference proteome</keyword>